<evidence type="ECO:0000256" key="8">
    <source>
        <dbReference type="PROSITE-ProRule" id="PRU00042"/>
    </source>
</evidence>
<feature type="domain" description="C2H2-type" evidence="12">
    <location>
        <begin position="27"/>
        <end position="54"/>
    </location>
</feature>
<dbReference type="Gene3D" id="4.10.240.10">
    <property type="entry name" value="Zn(2)-C6 fungal-type DNA-binding domain"/>
    <property type="match status" value="1"/>
</dbReference>
<dbReference type="PROSITE" id="PS00028">
    <property type="entry name" value="ZINC_FINGER_C2H2_1"/>
    <property type="match status" value="2"/>
</dbReference>
<evidence type="ECO:0000256" key="1">
    <source>
        <dbReference type="ARBA" id="ARBA00022723"/>
    </source>
</evidence>
<dbReference type="InterPro" id="IPR036864">
    <property type="entry name" value="Zn2-C6_fun-type_DNA-bd_sf"/>
</dbReference>
<keyword evidence="1" id="KW-0479">Metal-binding</keyword>
<dbReference type="SUPFAM" id="SSF57701">
    <property type="entry name" value="Zn2/Cys6 DNA-binding domain"/>
    <property type="match status" value="1"/>
</dbReference>
<dbReference type="SMART" id="SM00066">
    <property type="entry name" value="GAL4"/>
    <property type="match status" value="1"/>
</dbReference>
<feature type="domain" description="C2H2-type" evidence="12">
    <location>
        <begin position="55"/>
        <end position="82"/>
    </location>
</feature>
<dbReference type="PROSITE" id="PS00463">
    <property type="entry name" value="ZN2_CY6_FUNGAL_1"/>
    <property type="match status" value="1"/>
</dbReference>
<evidence type="ECO:0000259" key="11">
    <source>
        <dbReference type="PROSITE" id="PS50048"/>
    </source>
</evidence>
<evidence type="ECO:0000256" key="6">
    <source>
        <dbReference type="ARBA" id="ARBA00023163"/>
    </source>
</evidence>
<dbReference type="GeneID" id="81442689"/>
<keyword evidence="10" id="KW-1133">Transmembrane helix</keyword>
<accession>A0A9W9V238</accession>
<dbReference type="InterPro" id="IPR007219">
    <property type="entry name" value="XnlR_reg_dom"/>
</dbReference>
<evidence type="ECO:0000256" key="3">
    <source>
        <dbReference type="ARBA" id="ARBA00022833"/>
    </source>
</evidence>
<dbReference type="SUPFAM" id="SSF57667">
    <property type="entry name" value="beta-beta-alpha zinc fingers"/>
    <property type="match status" value="1"/>
</dbReference>
<feature type="domain" description="Zn(2)-C6 fungal-type" evidence="11">
    <location>
        <begin position="100"/>
        <end position="129"/>
    </location>
</feature>
<dbReference type="GO" id="GO:0003677">
    <property type="term" value="F:DNA binding"/>
    <property type="evidence" value="ECO:0007669"/>
    <property type="project" value="UniProtKB-KW"/>
</dbReference>
<dbReference type="PROSITE" id="PS50157">
    <property type="entry name" value="ZINC_FINGER_C2H2_2"/>
    <property type="match status" value="2"/>
</dbReference>
<proteinExistence type="predicted"/>
<keyword evidence="5" id="KW-0238">DNA-binding</keyword>
<feature type="region of interest" description="Disordered" evidence="9">
    <location>
        <begin position="1"/>
        <end position="22"/>
    </location>
</feature>
<feature type="compositionally biased region" description="Basic and acidic residues" evidence="9">
    <location>
        <begin position="71"/>
        <end position="81"/>
    </location>
</feature>
<keyword evidence="14" id="KW-1185">Reference proteome</keyword>
<organism evidence="13 14">
    <name type="scientific">Penicillium cataractarum</name>
    <dbReference type="NCBI Taxonomy" id="2100454"/>
    <lineage>
        <taxon>Eukaryota</taxon>
        <taxon>Fungi</taxon>
        <taxon>Dikarya</taxon>
        <taxon>Ascomycota</taxon>
        <taxon>Pezizomycotina</taxon>
        <taxon>Eurotiomycetes</taxon>
        <taxon>Eurotiomycetidae</taxon>
        <taxon>Eurotiales</taxon>
        <taxon>Aspergillaceae</taxon>
        <taxon>Penicillium</taxon>
    </lineage>
</organism>
<dbReference type="FunFam" id="3.30.160.60:FF:002343">
    <property type="entry name" value="Zinc finger protein 33A"/>
    <property type="match status" value="1"/>
</dbReference>
<name>A0A9W9V238_9EURO</name>
<evidence type="ECO:0000256" key="4">
    <source>
        <dbReference type="ARBA" id="ARBA00023015"/>
    </source>
</evidence>
<keyword evidence="7" id="KW-0539">Nucleus</keyword>
<dbReference type="InterPro" id="IPR001138">
    <property type="entry name" value="Zn2Cys6_DnaBD"/>
</dbReference>
<evidence type="ECO:0000256" key="9">
    <source>
        <dbReference type="SAM" id="MobiDB-lite"/>
    </source>
</evidence>
<feature type="transmembrane region" description="Helical" evidence="10">
    <location>
        <begin position="771"/>
        <end position="792"/>
    </location>
</feature>
<feature type="compositionally biased region" description="Low complexity" evidence="9">
    <location>
        <begin position="134"/>
        <end position="145"/>
    </location>
</feature>
<dbReference type="InterPro" id="IPR036236">
    <property type="entry name" value="Znf_C2H2_sf"/>
</dbReference>
<dbReference type="GO" id="GO:0006351">
    <property type="term" value="P:DNA-templated transcription"/>
    <property type="evidence" value="ECO:0007669"/>
    <property type="project" value="InterPro"/>
</dbReference>
<keyword evidence="6" id="KW-0804">Transcription</keyword>
<evidence type="ECO:0000256" key="10">
    <source>
        <dbReference type="SAM" id="Phobius"/>
    </source>
</evidence>
<dbReference type="Pfam" id="PF00172">
    <property type="entry name" value="Zn_clus"/>
    <property type="match status" value="1"/>
</dbReference>
<feature type="region of interest" description="Disordered" evidence="9">
    <location>
        <begin position="71"/>
        <end position="94"/>
    </location>
</feature>
<dbReference type="Pfam" id="PF00096">
    <property type="entry name" value="zf-C2H2"/>
    <property type="match status" value="2"/>
</dbReference>
<protein>
    <submittedName>
        <fullName evidence="13">Uncharacterized protein</fullName>
    </submittedName>
</protein>
<gene>
    <name evidence="13" type="ORF">N7496_010597</name>
</gene>
<feature type="region of interest" description="Disordered" evidence="9">
    <location>
        <begin position="131"/>
        <end position="155"/>
    </location>
</feature>
<evidence type="ECO:0000313" key="14">
    <source>
        <dbReference type="Proteomes" id="UP001147782"/>
    </source>
</evidence>
<dbReference type="AlphaFoldDB" id="A0A9W9V238"/>
<keyword evidence="10" id="KW-0812">Transmembrane</keyword>
<dbReference type="SMART" id="SM00355">
    <property type="entry name" value="ZnF_C2H2"/>
    <property type="match status" value="2"/>
</dbReference>
<evidence type="ECO:0000256" key="7">
    <source>
        <dbReference type="ARBA" id="ARBA00023242"/>
    </source>
</evidence>
<dbReference type="Pfam" id="PF04082">
    <property type="entry name" value="Fungal_trans"/>
    <property type="match status" value="1"/>
</dbReference>
<evidence type="ECO:0000313" key="13">
    <source>
        <dbReference type="EMBL" id="KAJ5364884.1"/>
    </source>
</evidence>
<dbReference type="Gene3D" id="3.30.160.60">
    <property type="entry name" value="Classic Zinc Finger"/>
    <property type="match status" value="2"/>
</dbReference>
<dbReference type="CDD" id="cd12148">
    <property type="entry name" value="fungal_TF_MHR"/>
    <property type="match status" value="1"/>
</dbReference>
<dbReference type="GO" id="GO:0008270">
    <property type="term" value="F:zinc ion binding"/>
    <property type="evidence" value="ECO:0007669"/>
    <property type="project" value="UniProtKB-KW"/>
</dbReference>
<evidence type="ECO:0000256" key="2">
    <source>
        <dbReference type="ARBA" id="ARBA00022771"/>
    </source>
</evidence>
<dbReference type="RefSeq" id="XP_056552510.1">
    <property type="nucleotide sequence ID" value="XM_056703510.1"/>
</dbReference>
<keyword evidence="2 8" id="KW-0863">Zinc-finger</keyword>
<sequence length="892" mass="99750">MFDDSPPTVDPLNASQSPVKSKEGGYFQCGFCKRHYNRADHLIRHVRSHTREKPYVCDVCDKGFARPDLLKRHATGHAHDRDRKRKRSSSVAKQSRVSQACKACASSKLKCDEEKPCRRCRERNLHCDWQDVVQDSSPEPQQQSSTEHSNPIMPGQSLDLTASVAFSPMPTPMDEFPAGGRTGGILMTPRGPAPEPPVLSPEVPPTGEQIPMEYGVSPTDQESGIFSVDGTFFPNFIPDSLISSLSRYNDPFEPTNLIPEFTHYGALEIPALDFNLTDGDFGLIDMYNSRNFVPGAHEPEPQDRFDADSGIGIGAEAYHRSSLSQWKPAQQDRAFDDHEHLSVPLTIDSPEANATPDRQILCERLSSSSRDLIFGLVLEISREANLSRIMKSFPSTELLDGLIQQYFEFQSHGVDSFIHGPTFRPNSEHASILAALASASAVRSPIPTIRKLGYALLEIVRLYMPIKYENDNSTTRDLRTSQTYALNIDIGIWSGNRRKTEIAESFSQPLVTMLRRALRFRRSVYTNIIPNIEDSGELLERKWHDWIEQESFKRLVYHLFLHDSRSSVTLNVNPLISYADLELPLPAARPLWEAKTAIEWKDLFCVISPVTPERVPSLADLLRDMSQLSTFQDRIDTQLSALVLLHGLSALINEYHRLKFISTSNSKHWHALVTNSRQQELDQALQHFRMVCSELRVQCRPEIVLVCEVVSMLLHMSLEELQLFAGKEDKQEARRVYHSALEWITSPDSRRAVWHAGQTIRAARKMAPGSLTGFLAIGVYYAGLALWSYAVVSKANNTRLNGSPASSIASQGPTVFLDAEEMPEVTKFFTLSCGVPAIQGPNGPIALADTSTTMQMVQRVLRPDPSERTPPLVQSLAQLIGDLGHCVPMGGV</sequence>
<keyword evidence="3" id="KW-0862">Zinc</keyword>
<dbReference type="GO" id="GO:0000981">
    <property type="term" value="F:DNA-binding transcription factor activity, RNA polymerase II-specific"/>
    <property type="evidence" value="ECO:0007669"/>
    <property type="project" value="InterPro"/>
</dbReference>
<dbReference type="PANTHER" id="PTHR47660">
    <property type="entry name" value="TRANSCRIPTION FACTOR WITH C2H2 AND ZN(2)-CYS(6) DNA BINDING DOMAIN (EUROFUNG)-RELATED-RELATED"/>
    <property type="match status" value="1"/>
</dbReference>
<reference evidence="13" key="1">
    <citation type="submission" date="2022-11" db="EMBL/GenBank/DDBJ databases">
        <authorList>
            <person name="Petersen C."/>
        </authorList>
    </citation>
    <scope>NUCLEOTIDE SEQUENCE</scope>
    <source>
        <strain evidence="13">IBT 29864</strain>
    </source>
</reference>
<evidence type="ECO:0000259" key="12">
    <source>
        <dbReference type="PROSITE" id="PS50157"/>
    </source>
</evidence>
<dbReference type="PROSITE" id="PS50048">
    <property type="entry name" value="ZN2_CY6_FUNGAL_2"/>
    <property type="match status" value="1"/>
</dbReference>
<evidence type="ECO:0000256" key="5">
    <source>
        <dbReference type="ARBA" id="ARBA00023125"/>
    </source>
</evidence>
<keyword evidence="4" id="KW-0805">Transcription regulation</keyword>
<keyword evidence="10" id="KW-0472">Membrane</keyword>
<comment type="caution">
    <text evidence="13">The sequence shown here is derived from an EMBL/GenBank/DDBJ whole genome shotgun (WGS) entry which is preliminary data.</text>
</comment>
<dbReference type="Proteomes" id="UP001147782">
    <property type="component" value="Unassembled WGS sequence"/>
</dbReference>
<dbReference type="OrthoDB" id="40579at2759"/>
<dbReference type="CDD" id="cd00067">
    <property type="entry name" value="GAL4"/>
    <property type="match status" value="1"/>
</dbReference>
<dbReference type="InterPro" id="IPR013087">
    <property type="entry name" value="Znf_C2H2_type"/>
</dbReference>
<reference evidence="13" key="2">
    <citation type="journal article" date="2023" name="IMA Fungus">
        <title>Comparative genomic study of the Penicillium genus elucidates a diverse pangenome and 15 lateral gene transfer events.</title>
        <authorList>
            <person name="Petersen C."/>
            <person name="Sorensen T."/>
            <person name="Nielsen M.R."/>
            <person name="Sondergaard T.E."/>
            <person name="Sorensen J.L."/>
            <person name="Fitzpatrick D.A."/>
            <person name="Frisvad J.C."/>
            <person name="Nielsen K.L."/>
        </authorList>
    </citation>
    <scope>NUCLEOTIDE SEQUENCE</scope>
    <source>
        <strain evidence="13">IBT 29864</strain>
    </source>
</reference>
<dbReference type="PANTHER" id="PTHR47660:SF2">
    <property type="entry name" value="TRANSCRIPTION FACTOR WITH C2H2 AND ZN(2)-CYS(6) DNA BINDING DOMAIN (EUROFUNG)"/>
    <property type="match status" value="1"/>
</dbReference>
<dbReference type="EMBL" id="JAPZBS010000008">
    <property type="protein sequence ID" value="KAJ5364884.1"/>
    <property type="molecule type" value="Genomic_DNA"/>
</dbReference>